<keyword evidence="3" id="KW-1185">Reference proteome</keyword>
<evidence type="ECO:0000313" key="3">
    <source>
        <dbReference type="Proteomes" id="UP000020218"/>
    </source>
</evidence>
<accession>A0A011M7K5</accession>
<organism evidence="2 3">
    <name type="scientific">Candidatus Accumulibacter adjunctus</name>
    <dbReference type="NCBI Taxonomy" id="1454001"/>
    <lineage>
        <taxon>Bacteria</taxon>
        <taxon>Pseudomonadati</taxon>
        <taxon>Pseudomonadota</taxon>
        <taxon>Betaproteobacteria</taxon>
        <taxon>Candidatus Accumulibacter</taxon>
    </lineage>
</organism>
<protein>
    <recommendedName>
        <fullName evidence="1">STAS domain-containing protein</fullName>
    </recommendedName>
</protein>
<sequence length="75" mass="8028">MLRDTCKLLEGQGISLVFAHVSPAVREQFDRYGLTAVFGADAFYGSLRAVVNAWEHMQDAAEASSPNSAGGTPQL</sequence>
<dbReference type="InterPro" id="IPR002645">
    <property type="entry name" value="STAS_dom"/>
</dbReference>
<dbReference type="STRING" id="1454001.AW08_03029"/>
<dbReference type="PROSITE" id="PS50801">
    <property type="entry name" value="STAS"/>
    <property type="match status" value="1"/>
</dbReference>
<evidence type="ECO:0000259" key="1">
    <source>
        <dbReference type="PROSITE" id="PS50801"/>
    </source>
</evidence>
<name>A0A011M7K5_9PROT</name>
<gene>
    <name evidence="2" type="ORF">AW08_03029</name>
</gene>
<dbReference type="EMBL" id="JFAX01000020">
    <property type="protein sequence ID" value="EXI65658.1"/>
    <property type="molecule type" value="Genomic_DNA"/>
</dbReference>
<dbReference type="Gene3D" id="3.30.750.24">
    <property type="entry name" value="STAS domain"/>
    <property type="match status" value="1"/>
</dbReference>
<comment type="caution">
    <text evidence="2">The sequence shown here is derived from an EMBL/GenBank/DDBJ whole genome shotgun (WGS) entry which is preliminary data.</text>
</comment>
<evidence type="ECO:0000313" key="2">
    <source>
        <dbReference type="EMBL" id="EXI65658.1"/>
    </source>
</evidence>
<feature type="domain" description="STAS" evidence="1">
    <location>
        <begin position="1"/>
        <end position="54"/>
    </location>
</feature>
<dbReference type="Proteomes" id="UP000020218">
    <property type="component" value="Unassembled WGS sequence"/>
</dbReference>
<dbReference type="SUPFAM" id="SSF52091">
    <property type="entry name" value="SpoIIaa-like"/>
    <property type="match status" value="1"/>
</dbReference>
<proteinExistence type="predicted"/>
<dbReference type="AlphaFoldDB" id="A0A011M7K5"/>
<reference evidence="2" key="1">
    <citation type="submission" date="2014-02" db="EMBL/GenBank/DDBJ databases">
        <title>Expanding our view of genomic diversity in Candidatus Accumulibacter clades.</title>
        <authorList>
            <person name="Skennerton C.T."/>
            <person name="Barr J.J."/>
            <person name="Slater F.R."/>
            <person name="Bond P.L."/>
            <person name="Tyson G.W."/>
        </authorList>
    </citation>
    <scope>NUCLEOTIDE SEQUENCE [LARGE SCALE GENOMIC DNA]</scope>
</reference>
<dbReference type="InterPro" id="IPR036513">
    <property type="entry name" value="STAS_dom_sf"/>
</dbReference>
<dbReference type="PATRIC" id="fig|1454001.3.peg.3077"/>